<feature type="transmembrane region" description="Helical" evidence="1">
    <location>
        <begin position="20"/>
        <end position="37"/>
    </location>
</feature>
<reference evidence="3 4" key="1">
    <citation type="submission" date="2024-04" db="EMBL/GenBank/DDBJ databases">
        <title>Dissimilatory iodate-reducing microorganisms contribute to the enrichment of iodine in groundwater.</title>
        <authorList>
            <person name="Jiang Z."/>
        </authorList>
    </citation>
    <scope>NUCLEOTIDE SEQUENCE [LARGE SCALE GENOMIC DNA]</scope>
    <source>
        <strain evidence="3 4">NCP973</strain>
        <plasmid evidence="3 4">unnamed1</plasmid>
    </source>
</reference>
<sequence length="1244" mass="137425">MKPKSAAKRKVERPILVPPWAIATMVVAMSGALVALYPKQDLIAKVAVSEASQLSTFYLQNLLKTDPDNPELHLLLGKQYLLQGDSQRAAEAIAEASASSDPSIRSAANLLLLKLKQAEYFSTNPSERGTRQSLQGKARPLILSLKRSLDDADHLVELADLAFDFELPDEGVLIYKKLALLDVARGASSRWYAQAAIAAIGRGHYRSASELYLLAQQRADSDGSADRYLIAAIEALQSGNLVSEALDLAQRSISKNESSPELLELVTRLALAAGRQDVADTYVRRLLRISFLQQKRLFEFAANHHGMLPLRVSNDASNPGLEFNDRIYTLGYEVFIGNRKLDDARKLASAAVRQAPDNMIWRKRLAETSEWSGVPKEALAHWLVLARKTDEETAWQAVLRLAPGLFDYKALNEAGWRELQRDPGNVALISNIIGYAELEGKPETATDLLQKLSRKNPSPELLDALARLANRAGDNDLSLTTWARLFENPSNFTAERVSTAVISALLLRNNALALEWLMAARPHIDDTEPGVAQFYRLLADASEFANDSTTGIQAFSVLIRLTEATADDYDGLLSLLKDRNPDQAAATGISAWRKFNDLRFLHQSLEIYLATNNIKAISAILPEIEAQPARIARNVGISRLMASFYQTVGRPSLAKSLLRQAIGISPNDSGLLEQYLWLLIDNHDLGEIRQILGTYEGRLAQNDSMHDVLASSYLYLSMPRVALSRYLTPRLEAKKNDFLWMMTYADALEQNQQADQAWRVRKHLLTSLPAVDLQDRSVVQHLADARHLARKRLKMAMNPGDVSFSMLRDLLRLDRDREIGLSDSANQLVIGHLNDYSQHHASAGYMLEKYGRSRSAPDKRPLWAEISITLAAGDKSRAKQLLESSEDALSRYDRIDAAVLASDIRRAQSHAFDLLDSQTDDEPLHTRLTNTLLAYSNSANISAGSADLGSIQENDVSTSLHLNLSPNMALNFSSARIDRVSNDNTAIKQPPVEFAHRLSLRLSTDILTNIKLGVEHHQALGTYTTLSAAADLKISGNLGLTFGYAMRDHADESTLMRVAGYRDSLTLGATGAVDARNQVSIQTRFNSYYLQDGTSLGRGNITTLNWTHALLSGEIPVTVSPFLSRYAFNTPGAVNASFAGSLLPDGTTVTNVSSRLFVPETFYFYGVTLSVNPVAERVYRRWLQPYLSTSLTQHSRDGFGYNVELGIAGSVLGSDQMSLDIRTGKSGPTSSANTQARFSYTYFY</sequence>
<keyword evidence="1" id="KW-0472">Membrane</keyword>
<dbReference type="Proteomes" id="UP001479520">
    <property type="component" value="Plasmid unnamed1"/>
</dbReference>
<evidence type="ECO:0000313" key="3">
    <source>
        <dbReference type="EMBL" id="WZJ23431.1"/>
    </source>
</evidence>
<dbReference type="EMBL" id="CP151407">
    <property type="protein sequence ID" value="WZJ23431.1"/>
    <property type="molecule type" value="Genomic_DNA"/>
</dbReference>
<evidence type="ECO:0000313" key="4">
    <source>
        <dbReference type="Proteomes" id="UP001479520"/>
    </source>
</evidence>
<evidence type="ECO:0000259" key="2">
    <source>
        <dbReference type="Pfam" id="PF24604"/>
    </source>
</evidence>
<accession>A0ABZ2XLD2</accession>
<dbReference type="RefSeq" id="WP_341744762.1">
    <property type="nucleotide sequence ID" value="NZ_CP151407.1"/>
</dbReference>
<keyword evidence="3" id="KW-0614">Plasmid</keyword>
<geneLocation type="plasmid" evidence="3 4">
    <name>unnamed1</name>
</geneLocation>
<feature type="domain" description="PelB C-terminal" evidence="2">
    <location>
        <begin position="934"/>
        <end position="1243"/>
    </location>
</feature>
<proteinExistence type="predicted"/>
<evidence type="ECO:0000256" key="1">
    <source>
        <dbReference type="SAM" id="Phobius"/>
    </source>
</evidence>
<gene>
    <name evidence="3" type="ORF">AADV58_16880</name>
</gene>
<keyword evidence="1" id="KW-1133">Transmembrane helix</keyword>
<dbReference type="InterPro" id="IPR057306">
    <property type="entry name" value="B-barrel_PelB_C"/>
</dbReference>
<organism evidence="3 4">
    <name type="scientific">Azonexus hydrophilus</name>
    <dbReference type="NCBI Taxonomy" id="418702"/>
    <lineage>
        <taxon>Bacteria</taxon>
        <taxon>Pseudomonadati</taxon>
        <taxon>Pseudomonadota</taxon>
        <taxon>Betaproteobacteria</taxon>
        <taxon>Rhodocyclales</taxon>
        <taxon>Azonexaceae</taxon>
        <taxon>Azonexus</taxon>
    </lineage>
</organism>
<dbReference type="Pfam" id="PF13429">
    <property type="entry name" value="TPR_15"/>
    <property type="match status" value="1"/>
</dbReference>
<dbReference type="Pfam" id="PF24604">
    <property type="entry name" value="B-barrel_PelB_C"/>
    <property type="match status" value="1"/>
</dbReference>
<dbReference type="Gene3D" id="1.25.40.10">
    <property type="entry name" value="Tetratricopeptide repeat domain"/>
    <property type="match status" value="3"/>
</dbReference>
<keyword evidence="4" id="KW-1185">Reference proteome</keyword>
<dbReference type="SUPFAM" id="SSF48452">
    <property type="entry name" value="TPR-like"/>
    <property type="match status" value="1"/>
</dbReference>
<protein>
    <submittedName>
        <fullName evidence="3">Tetratricopeptide repeat protein</fullName>
    </submittedName>
</protein>
<name>A0ABZ2XLD2_9RHOO</name>
<keyword evidence="1" id="KW-0812">Transmembrane</keyword>
<dbReference type="InterPro" id="IPR011990">
    <property type="entry name" value="TPR-like_helical_dom_sf"/>
</dbReference>